<dbReference type="Proteomes" id="UP000237381">
    <property type="component" value="Unassembled WGS sequence"/>
</dbReference>
<reference evidence="4 5" key="1">
    <citation type="submission" date="2018-01" db="EMBL/GenBank/DDBJ databases">
        <title>Genomic Encyclopedia of Type Strains, Phase III (KMG-III): the genomes of soil and plant-associated and newly described type strains.</title>
        <authorList>
            <person name="Whitman W."/>
        </authorList>
    </citation>
    <scope>NUCLEOTIDE SEQUENCE [LARGE SCALE GENOMIC DNA]</scope>
    <source>
        <strain evidence="4 5">JCM 18070</strain>
    </source>
</reference>
<feature type="region of interest" description="Disordered" evidence="3">
    <location>
        <begin position="504"/>
        <end position="530"/>
    </location>
</feature>
<proteinExistence type="inferred from homology"/>
<dbReference type="PANTHER" id="PTHR30203:SF33">
    <property type="entry name" value="BLR4455 PROTEIN"/>
    <property type="match status" value="1"/>
</dbReference>
<dbReference type="PANTHER" id="PTHR30203">
    <property type="entry name" value="OUTER MEMBRANE CATION EFFLUX PROTEIN"/>
    <property type="match status" value="1"/>
</dbReference>
<name>A0A2S4MDK7_9BURK</name>
<dbReference type="InterPro" id="IPR003423">
    <property type="entry name" value="OMP_efflux"/>
</dbReference>
<comment type="similarity">
    <text evidence="1 2">Belongs to the outer membrane factor (OMF) (TC 1.B.17) family.</text>
</comment>
<dbReference type="Gene3D" id="2.20.200.10">
    <property type="entry name" value="Outer membrane efflux proteins (OEP)"/>
    <property type="match status" value="1"/>
</dbReference>
<evidence type="ECO:0000256" key="2">
    <source>
        <dbReference type="RuleBase" id="RU362097"/>
    </source>
</evidence>
<sequence length="530" mass="55588">MKIHPIDFTFSMKARPALHSLRPSRPLCLLPLSLALLLGGCMVGPDYHRPQVATPAQWKELPGWTQADPSAAAGPKGEWWTGFQDPLLDELEPLVAVSNQTVAQSYANYQEALAEVRVARASLFPTIGVTGSATRERASTSTTSGLSSGFGSGGARIVNSGSLEANVSWTIDFWGQVRRQIEEQSATAQASEATLANAQLSEQIALANAVIDLRVTDADIDLLTQTVEAYKNSLRVVTDQDTAGTVAPSDLITARTQLENAQASLIALGVSRAQYEHAIAVLVGRNPEDMSIPHSAKLPVLPAIPAGVPSTILQRRPDIATAERQMASANAAIGVAIAAYYPTISLSALDGFTQAPLAGLLHVSNYVWSLGASATETIFDGGERSGEVAAARASYNAAVANYRGTVLSAFESVENDLSGLRILAQQSDALDAAVRDSIRGAQIAQNEYQAGTVDYTTVATAQATQLSTQQSALTVQQSRLLDAAALIGDLGGGWTGVLHDASHPQQVSIDPDANAGANGRATTNATAPTQ</sequence>
<evidence type="ECO:0000313" key="4">
    <source>
        <dbReference type="EMBL" id="POR52709.1"/>
    </source>
</evidence>
<evidence type="ECO:0000256" key="1">
    <source>
        <dbReference type="ARBA" id="ARBA00007613"/>
    </source>
</evidence>
<evidence type="ECO:0000313" key="5">
    <source>
        <dbReference type="Proteomes" id="UP000237381"/>
    </source>
</evidence>
<dbReference type="Gene3D" id="1.20.1600.10">
    <property type="entry name" value="Outer membrane efflux proteins (OEP)"/>
    <property type="match status" value="1"/>
</dbReference>
<accession>A0A2S4MDK7</accession>
<feature type="compositionally biased region" description="Low complexity" evidence="3">
    <location>
        <begin position="513"/>
        <end position="530"/>
    </location>
</feature>
<dbReference type="GO" id="GO:0015562">
    <property type="term" value="F:efflux transmembrane transporter activity"/>
    <property type="evidence" value="ECO:0007669"/>
    <property type="project" value="InterPro"/>
</dbReference>
<dbReference type="EMBL" id="PQGA01000004">
    <property type="protein sequence ID" value="POR52709.1"/>
    <property type="molecule type" value="Genomic_DNA"/>
</dbReference>
<gene>
    <name evidence="4" type="ORF">B0G62_1046</name>
</gene>
<keyword evidence="2" id="KW-0812">Transmembrane</keyword>
<comment type="caution">
    <text evidence="4">The sequence shown here is derived from an EMBL/GenBank/DDBJ whole genome shotgun (WGS) entry which is preliminary data.</text>
</comment>
<keyword evidence="2" id="KW-1134">Transmembrane beta strand</keyword>
<comment type="subcellular location">
    <subcellularLocation>
        <location evidence="2">Cell membrane</location>
        <topology evidence="2">Lipid-anchor</topology>
    </subcellularLocation>
</comment>
<dbReference type="InterPro" id="IPR010131">
    <property type="entry name" value="MdtP/NodT-like"/>
</dbReference>
<evidence type="ECO:0000256" key="3">
    <source>
        <dbReference type="SAM" id="MobiDB-lite"/>
    </source>
</evidence>
<keyword evidence="2" id="KW-0564">Palmitate</keyword>
<protein>
    <submittedName>
        <fullName evidence="4">NodT family efflux transporter outer membrane factor (OMF) lipoprotein</fullName>
    </submittedName>
</protein>
<dbReference type="Pfam" id="PF02321">
    <property type="entry name" value="OEP"/>
    <property type="match status" value="2"/>
</dbReference>
<dbReference type="NCBIfam" id="TIGR01845">
    <property type="entry name" value="outer_NodT"/>
    <property type="match status" value="1"/>
</dbReference>
<organism evidence="4 5">
    <name type="scientific">Paraburkholderia eburnea</name>
    <dbReference type="NCBI Taxonomy" id="1189126"/>
    <lineage>
        <taxon>Bacteria</taxon>
        <taxon>Pseudomonadati</taxon>
        <taxon>Pseudomonadota</taxon>
        <taxon>Betaproteobacteria</taxon>
        <taxon>Burkholderiales</taxon>
        <taxon>Burkholderiaceae</taxon>
        <taxon>Paraburkholderia</taxon>
    </lineage>
</organism>
<dbReference type="AlphaFoldDB" id="A0A2S4MDK7"/>
<dbReference type="SUPFAM" id="SSF56954">
    <property type="entry name" value="Outer membrane efflux proteins (OEP)"/>
    <property type="match status" value="1"/>
</dbReference>
<keyword evidence="2 4" id="KW-0449">Lipoprotein</keyword>
<keyword evidence="5" id="KW-1185">Reference proteome</keyword>
<keyword evidence="2" id="KW-0472">Membrane</keyword>
<dbReference type="GO" id="GO:0005886">
    <property type="term" value="C:plasma membrane"/>
    <property type="evidence" value="ECO:0007669"/>
    <property type="project" value="UniProtKB-SubCell"/>
</dbReference>